<protein>
    <submittedName>
        <fullName evidence="1">Uncharacterized protein</fullName>
    </submittedName>
</protein>
<accession>H9ZZA2</accession>
<proteinExistence type="predicted"/>
<gene>
    <name evidence="1" type="ordered locus">FFONT_0065</name>
</gene>
<dbReference type="STRING" id="1163730.FFONT_0065"/>
<dbReference type="KEGG" id="ffo:FFONT_0065"/>
<dbReference type="HOGENOM" id="CLU_2597543_0_0_2"/>
<keyword evidence="2" id="KW-1185">Reference proteome</keyword>
<reference evidence="1 2" key="2">
    <citation type="journal article" date="2014" name="Extremophiles">
        <title>Analysis of the complete genome of Fervidococcus fontis confirms the distinct phylogenetic position of the order Fervidicoccales and suggests its environmental function.</title>
        <authorList>
            <person name="Lebedinsky A.V."/>
            <person name="Mardanov A.V."/>
            <person name="Kublanov I.V."/>
            <person name="Gumerov V.M."/>
            <person name="Beletsky A.V."/>
            <person name="Perevalova A.A."/>
            <person name="Bidzhieva S.Kh."/>
            <person name="Bonch-Osmolovskaya E.A."/>
            <person name="Skryabin K.G."/>
            <person name="Ravin N.V."/>
        </authorList>
    </citation>
    <scope>NUCLEOTIDE SEQUENCE [LARGE SCALE GENOMIC DNA]</scope>
    <source>
        <strain evidence="2">DSM 19380 / VKM B-2539 / Kam940</strain>
    </source>
</reference>
<sequence length="79" mass="9543">MKERINNVFYRLPAGNLLDRIESIGLARIPPILFKNLLDRIESTYYEGHGKDWILNLPDRIERMTFRKRIDHFEKESIR</sequence>
<evidence type="ECO:0000313" key="1">
    <source>
        <dbReference type="EMBL" id="AFH42059.1"/>
    </source>
</evidence>
<evidence type="ECO:0000313" key="2">
    <source>
        <dbReference type="Proteomes" id="UP000007391"/>
    </source>
</evidence>
<name>H9ZZA2_FERFK</name>
<reference evidence="2" key="1">
    <citation type="submission" date="2012-03" db="EMBL/GenBank/DDBJ databases">
        <title>Fervidicoccus fontis complete genome analysis confirms its distinct phylogenetic position and predicts its environmental function.</title>
        <authorList>
            <person name="Lebedinsky A.V."/>
            <person name="Mardanov A.V."/>
            <person name="Gumerov V.M."/>
            <person name="Beletsky A.V."/>
            <person name="Kublanov I.V."/>
            <person name="Perevalova A.A."/>
            <person name="Bonch-Osmolovskaya E.A."/>
            <person name="Ravin N.V."/>
            <person name="Skryabin K.G."/>
        </authorList>
    </citation>
    <scope>NUCLEOTIDE SEQUENCE [LARGE SCALE GENOMIC DNA]</scope>
    <source>
        <strain evidence="2">DSM 19380 / VKM B-2539 / Kam940</strain>
    </source>
</reference>
<organism evidence="1 2">
    <name type="scientific">Fervidicoccus fontis (strain DSM 19380 / JCM 18336 / VKM B-2539 / Kam940)</name>
    <dbReference type="NCBI Taxonomy" id="1163730"/>
    <lineage>
        <taxon>Archaea</taxon>
        <taxon>Thermoproteota</taxon>
        <taxon>Thermoprotei</taxon>
        <taxon>Fervidicoccales</taxon>
        <taxon>Fervidicoccaceae</taxon>
        <taxon>Fervidicoccus</taxon>
    </lineage>
</organism>
<dbReference type="AlphaFoldDB" id="H9ZZA2"/>
<dbReference type="Proteomes" id="UP000007391">
    <property type="component" value="Chromosome"/>
</dbReference>
<dbReference type="InParanoid" id="H9ZZA2"/>
<dbReference type="EMBL" id="CP003423">
    <property type="protein sequence ID" value="AFH42059.1"/>
    <property type="molecule type" value="Genomic_DNA"/>
</dbReference>